<feature type="non-terminal residue" evidence="2">
    <location>
        <position position="1"/>
    </location>
</feature>
<gene>
    <name evidence="2" type="ORF">SPARVUS_LOCUS1462749</name>
</gene>
<feature type="compositionally biased region" description="Polar residues" evidence="1">
    <location>
        <begin position="42"/>
        <end position="52"/>
    </location>
</feature>
<sequence length="103" mass="11291">PVTKTRKRRKFFPTSTILPVSKPVSLPSENPPSVVQPGASVPTIQPDVSTQPDELIQPDDPIMPDDPMPDDPVPTVVHDDPMPAVEPDDLMPDDRCQLLSQMT</sequence>
<feature type="region of interest" description="Disordered" evidence="1">
    <location>
        <begin position="21"/>
        <end position="92"/>
    </location>
</feature>
<dbReference type="Proteomes" id="UP001162483">
    <property type="component" value="Unassembled WGS sequence"/>
</dbReference>
<protein>
    <submittedName>
        <fullName evidence="2">Uncharacterized protein</fullName>
    </submittedName>
</protein>
<proteinExistence type="predicted"/>
<evidence type="ECO:0000313" key="3">
    <source>
        <dbReference type="Proteomes" id="UP001162483"/>
    </source>
</evidence>
<comment type="caution">
    <text evidence="2">The sequence shown here is derived from an EMBL/GenBank/DDBJ whole genome shotgun (WGS) entry which is preliminary data.</text>
</comment>
<organism evidence="2 3">
    <name type="scientific">Staurois parvus</name>
    <dbReference type="NCBI Taxonomy" id="386267"/>
    <lineage>
        <taxon>Eukaryota</taxon>
        <taxon>Metazoa</taxon>
        <taxon>Chordata</taxon>
        <taxon>Craniata</taxon>
        <taxon>Vertebrata</taxon>
        <taxon>Euteleostomi</taxon>
        <taxon>Amphibia</taxon>
        <taxon>Batrachia</taxon>
        <taxon>Anura</taxon>
        <taxon>Neobatrachia</taxon>
        <taxon>Ranoidea</taxon>
        <taxon>Ranidae</taxon>
        <taxon>Staurois</taxon>
    </lineage>
</organism>
<reference evidence="2" key="1">
    <citation type="submission" date="2023-05" db="EMBL/GenBank/DDBJ databases">
        <authorList>
            <person name="Stuckert A."/>
        </authorList>
    </citation>
    <scope>NUCLEOTIDE SEQUENCE</scope>
</reference>
<evidence type="ECO:0000256" key="1">
    <source>
        <dbReference type="SAM" id="MobiDB-lite"/>
    </source>
</evidence>
<dbReference type="EMBL" id="CATNWA010000944">
    <property type="protein sequence ID" value="CAI9538614.1"/>
    <property type="molecule type" value="Genomic_DNA"/>
</dbReference>
<accession>A0ABN9ARG3</accession>
<evidence type="ECO:0000313" key="2">
    <source>
        <dbReference type="EMBL" id="CAI9538614.1"/>
    </source>
</evidence>
<name>A0ABN9ARG3_9NEOB</name>
<keyword evidence="3" id="KW-1185">Reference proteome</keyword>